<organism evidence="1 2">
    <name type="scientific">Streptomyces mangrovisoli</name>
    <dbReference type="NCBI Taxonomy" id="1428628"/>
    <lineage>
        <taxon>Bacteria</taxon>
        <taxon>Bacillati</taxon>
        <taxon>Actinomycetota</taxon>
        <taxon>Actinomycetes</taxon>
        <taxon>Kitasatosporales</taxon>
        <taxon>Streptomycetaceae</taxon>
        <taxon>Streptomyces</taxon>
    </lineage>
</organism>
<proteinExistence type="predicted"/>
<gene>
    <name evidence="1" type="ORF">WN71_007425</name>
</gene>
<dbReference type="EMBL" id="LAVA02000015">
    <property type="protein sequence ID" value="OIJ68600.1"/>
    <property type="molecule type" value="Genomic_DNA"/>
</dbReference>
<name>A0A1J4P204_9ACTN</name>
<dbReference type="RefSeq" id="WP_046585076.1">
    <property type="nucleotide sequence ID" value="NZ_LAVA02000015.1"/>
</dbReference>
<dbReference type="OrthoDB" id="7961231at2"/>
<accession>A0A1J4P204</accession>
<sequence>MVADREHGTPSRLGGVLDADGSFASAWLRGKTVAPVAAGARIDAALARRIMAGFHAVAAAYVVATDLSDPSGATSRLPADADPTGTPPPVLLRTLDARGAVLFPEAGYALAAGDSAFMGAALGEGADAARARFGRYARSVLAQHPSVAAVAASHPPAHRAWSRPDDVDPDSATARQLALLDAFADGRCGAPDFAHGWWEARRASQARGERIRGALGDLFDQVFMTLEDYAVDPAFAEPGDLDDAGLQAAVRAAWEEFHRPGTGRGGQ</sequence>
<reference evidence="1" key="1">
    <citation type="submission" date="2016-10" db="EMBL/GenBank/DDBJ databases">
        <title>Genome sequence of Streptomyces mangrovisoli MUSC 149.</title>
        <authorList>
            <person name="Lee L.-H."/>
            <person name="Ser H.-L."/>
        </authorList>
    </citation>
    <scope>NUCLEOTIDE SEQUENCE [LARGE SCALE GENOMIC DNA]</scope>
    <source>
        <strain evidence="1">MUSC 149</strain>
    </source>
</reference>
<dbReference type="Gene3D" id="1.20.120.650">
    <property type="entry name" value="Colicin D"/>
    <property type="match status" value="1"/>
</dbReference>
<protein>
    <recommendedName>
        <fullName evidence="3">Colicin D immunity protein domain-containing protein</fullName>
    </recommendedName>
</protein>
<evidence type="ECO:0000313" key="1">
    <source>
        <dbReference type="EMBL" id="OIJ68600.1"/>
    </source>
</evidence>
<dbReference type="AlphaFoldDB" id="A0A1J4P204"/>
<comment type="caution">
    <text evidence="1">The sequence shown here is derived from an EMBL/GenBank/DDBJ whole genome shotgun (WGS) entry which is preliminary data.</text>
</comment>
<keyword evidence="2" id="KW-1185">Reference proteome</keyword>
<dbReference type="InterPro" id="IPR036471">
    <property type="entry name" value="Colicin_D_sf"/>
</dbReference>
<evidence type="ECO:0000313" key="2">
    <source>
        <dbReference type="Proteomes" id="UP000034196"/>
    </source>
</evidence>
<dbReference type="Proteomes" id="UP000034196">
    <property type="component" value="Unassembled WGS sequence"/>
</dbReference>
<evidence type="ECO:0008006" key="3">
    <source>
        <dbReference type="Google" id="ProtNLM"/>
    </source>
</evidence>